<dbReference type="GeneTree" id="ENSGT00940000162425"/>
<evidence type="ECO:0000313" key="3">
    <source>
        <dbReference type="Ensembl" id="ENSMICP00000016292.3"/>
    </source>
</evidence>
<evidence type="ECO:0000256" key="2">
    <source>
        <dbReference type="SAM" id="MobiDB-lite"/>
    </source>
</evidence>
<feature type="region of interest" description="Disordered" evidence="2">
    <location>
        <begin position="38"/>
        <end position="98"/>
    </location>
</feature>
<dbReference type="Proteomes" id="UP000694394">
    <property type="component" value="Chromosome 26"/>
</dbReference>
<evidence type="ECO:0000313" key="4">
    <source>
        <dbReference type="Proteomes" id="UP000694394"/>
    </source>
</evidence>
<sequence length="374" mass="43128">MSARGLRQAPERVSRGLGSDLWITSAPRRHRKGRLLLLSSQPPPVSTDSHLPGGNQGPQGLLHSRASGRLSTPARDRSARYKENLPSKCFPKDKNRPELPTTLAGQQALLLKVLEVLDPDRKLEDAWGYCQDPRKRTKEYPELFRKNSMQVHLGLPKKIPVPCSGQWLYEEKPCKMDLLHKDGLLLYENVHRRVSDFCNWATALGSSNIDEEFILRQFDVDCPGTPSRDVLPTLRPNPVPRELQPRVGLNTQQELDSFQKLDYQRKLQKPQNPYKPKKVKMRYGAWYLDTKLWKKQRADEPLVDPKVSHKAQHENFKKRLQEQEEFLADLCGAVAFKDFILSRGYRMPSFLEKMYPRKECQRACNKTPIKLTQA</sequence>
<dbReference type="PANTHER" id="PTHR46449">
    <property type="entry name" value="ZGC:158260"/>
    <property type="match status" value="1"/>
</dbReference>
<gene>
    <name evidence="3" type="primary">FAM47E</name>
</gene>
<dbReference type="GO" id="GO:0045815">
    <property type="term" value="P:transcription initiation-coupled chromatin remodeling"/>
    <property type="evidence" value="ECO:0007669"/>
    <property type="project" value="TreeGrafter"/>
</dbReference>
<reference evidence="3" key="2">
    <citation type="submission" date="2025-08" db="UniProtKB">
        <authorList>
            <consortium name="Ensembl"/>
        </authorList>
    </citation>
    <scope>IDENTIFICATION</scope>
</reference>
<dbReference type="Ensembl" id="ENSMICT00000017892.3">
    <property type="protein sequence ID" value="ENSMICP00000016292.3"/>
    <property type="gene ID" value="ENSMICG00000017892.3"/>
</dbReference>
<name>A0A8C5XF90_MICMU</name>
<reference evidence="3" key="3">
    <citation type="submission" date="2025-09" db="UniProtKB">
        <authorList>
            <consortium name="Ensembl"/>
        </authorList>
    </citation>
    <scope>IDENTIFICATION</scope>
</reference>
<dbReference type="EMBL" id="ABDC03028996">
    <property type="status" value="NOT_ANNOTATED_CDS"/>
    <property type="molecule type" value="Genomic_DNA"/>
</dbReference>
<dbReference type="InterPro" id="IPR032743">
    <property type="entry name" value="FAM47"/>
</dbReference>
<dbReference type="KEGG" id="mmur:105859952"/>
<protein>
    <submittedName>
        <fullName evidence="3">Family with sequence similarity 47 member E</fullName>
    </submittedName>
</protein>
<dbReference type="RefSeq" id="XP_020139886.1">
    <property type="nucleotide sequence ID" value="XM_020284297.1"/>
</dbReference>
<organism evidence="3 4">
    <name type="scientific">Microcebus murinus</name>
    <name type="common">Gray mouse lemur</name>
    <name type="synonym">Lemur murinus</name>
    <dbReference type="NCBI Taxonomy" id="30608"/>
    <lineage>
        <taxon>Eukaryota</taxon>
        <taxon>Metazoa</taxon>
        <taxon>Chordata</taxon>
        <taxon>Craniata</taxon>
        <taxon>Vertebrata</taxon>
        <taxon>Euteleostomi</taxon>
        <taxon>Mammalia</taxon>
        <taxon>Eutheria</taxon>
        <taxon>Euarchontoglires</taxon>
        <taxon>Primates</taxon>
        <taxon>Strepsirrhini</taxon>
        <taxon>Lemuriformes</taxon>
        <taxon>Cheirogaleidae</taxon>
        <taxon>Microcebus</taxon>
    </lineage>
</organism>
<dbReference type="CTD" id="100129583"/>
<evidence type="ECO:0000256" key="1">
    <source>
        <dbReference type="ARBA" id="ARBA00005277"/>
    </source>
</evidence>
<dbReference type="GO" id="GO:0000785">
    <property type="term" value="C:chromatin"/>
    <property type="evidence" value="ECO:0007669"/>
    <property type="project" value="TreeGrafter"/>
</dbReference>
<dbReference type="PANTHER" id="PTHR46449:SF3">
    <property type="entry name" value="PROTEIN FAM47E"/>
    <property type="match status" value="1"/>
</dbReference>
<dbReference type="OrthoDB" id="6755972at2759"/>
<comment type="similarity">
    <text evidence="1">Belongs to the FAM47 family.</text>
</comment>
<feature type="compositionally biased region" description="Basic and acidic residues" evidence="2">
    <location>
        <begin position="74"/>
        <end position="97"/>
    </location>
</feature>
<proteinExistence type="inferred from homology"/>
<keyword evidence="4" id="KW-1185">Reference proteome</keyword>
<accession>A0A8C5XF90</accession>
<dbReference type="AlphaFoldDB" id="A0A8C5XF90"/>
<reference evidence="3" key="1">
    <citation type="submission" date="2016-12" db="EMBL/GenBank/DDBJ databases">
        <title>Mouse lemur reference genome and diversity panel.</title>
        <authorList>
            <person name="Harris R."/>
            <person name="Larsen P."/>
            <person name="Liu Y."/>
            <person name="Hughes D.S."/>
            <person name="Murali S."/>
            <person name="Raveendran M."/>
            <person name="Korchina V."/>
            <person name="Wang M."/>
            <person name="Jhangiani S."/>
            <person name="Bandaranaike D."/>
            <person name="Bellair M."/>
            <person name="Blankenburg K."/>
            <person name="Chao H."/>
            <person name="Dahdouli M."/>
            <person name="Dinh H."/>
            <person name="Doddapaneni H."/>
            <person name="English A."/>
            <person name="Firestine M."/>
            <person name="Gnanaolivu R."/>
            <person name="Gross S."/>
            <person name="Hernandez B."/>
            <person name="Javaid M."/>
            <person name="Jayaseelan J."/>
            <person name="Jones J."/>
            <person name="Khan Z."/>
            <person name="Kovar C."/>
            <person name="Kurapati P."/>
            <person name="Le B."/>
            <person name="Lee S."/>
            <person name="Li M."/>
            <person name="Mathew T."/>
            <person name="Narasimhan A."/>
            <person name="Ngo D."/>
            <person name="Nguyen L."/>
            <person name="Okwuonu G."/>
            <person name="Ongeri F."/>
            <person name="Osuji N."/>
            <person name="Pu L.-L."/>
            <person name="Puazo M."/>
            <person name="Quiroz J."/>
            <person name="Raj R."/>
            <person name="Rajbhandari K."/>
            <person name="Reid J.G."/>
            <person name="Santibanez J."/>
            <person name="Sexton D."/>
            <person name="Skinner E."/>
            <person name="Vee V."/>
            <person name="Weissenberger G."/>
            <person name="Wu Y."/>
            <person name="Xin Y."/>
            <person name="Han Y."/>
            <person name="Campbell C."/>
            <person name="Brown A."/>
            <person name="Sullivan B."/>
            <person name="Shelton J."/>
            <person name="Brown S."/>
            <person name="Dudchenko O."/>
            <person name="Machol I."/>
            <person name="Durand N."/>
            <person name="Shamim M."/>
            <person name="Lieberman A."/>
            <person name="Muzny D.M."/>
            <person name="Richards S."/>
            <person name="Yoder A."/>
            <person name="Worley K.C."/>
            <person name="Rogers J."/>
            <person name="Gibbs R.A."/>
        </authorList>
    </citation>
    <scope>NUCLEOTIDE SEQUENCE [LARGE SCALE GENOMIC DNA]</scope>
</reference>